<protein>
    <submittedName>
        <fullName evidence="1">Uncharacterized protein</fullName>
    </submittedName>
</protein>
<dbReference type="STRING" id="626940.BHW43_00835"/>
<proteinExistence type="predicted"/>
<name>A0A1Q6RAQ9_9FIRM</name>
<dbReference type="Proteomes" id="UP000186777">
    <property type="component" value="Unassembled WGS sequence"/>
</dbReference>
<evidence type="ECO:0000313" key="2">
    <source>
        <dbReference type="Proteomes" id="UP000186777"/>
    </source>
</evidence>
<dbReference type="AlphaFoldDB" id="A0A1Q6RAQ9"/>
<dbReference type="RefSeq" id="WP_210685092.1">
    <property type="nucleotide sequence ID" value="NZ_CALJWU010000016.1"/>
</dbReference>
<accession>A0A1Q6RAQ9</accession>
<reference evidence="1 2" key="1">
    <citation type="journal article" date="2016" name="Nat. Biotechnol.">
        <title>Measurement of bacterial replication rates in microbial communities.</title>
        <authorList>
            <person name="Brown C.T."/>
            <person name="Olm M.R."/>
            <person name="Thomas B.C."/>
            <person name="Banfield J.F."/>
        </authorList>
    </citation>
    <scope>NUCLEOTIDE SEQUENCE [LARGE SCALE GENOMIC DNA]</scope>
    <source>
        <strain evidence="1">46_33</strain>
    </source>
</reference>
<organism evidence="1 2">
    <name type="scientific">Phascolarctobacterium succinatutens</name>
    <dbReference type="NCBI Taxonomy" id="626940"/>
    <lineage>
        <taxon>Bacteria</taxon>
        <taxon>Bacillati</taxon>
        <taxon>Bacillota</taxon>
        <taxon>Negativicutes</taxon>
        <taxon>Acidaminococcales</taxon>
        <taxon>Acidaminococcaceae</taxon>
        <taxon>Phascolarctobacterium</taxon>
    </lineage>
</organism>
<dbReference type="EMBL" id="MNTG01000001">
    <property type="protein sequence ID" value="OLA39467.1"/>
    <property type="molecule type" value="Genomic_DNA"/>
</dbReference>
<gene>
    <name evidence="1" type="ORF">BHW43_00835</name>
</gene>
<comment type="caution">
    <text evidence="1">The sequence shown here is derived from an EMBL/GenBank/DDBJ whole genome shotgun (WGS) entry which is preliminary data.</text>
</comment>
<sequence>MSKVTQEKLLAGIIFGDNDNEEYIYLPGGEVGSEAPLCVLERGGSREDLPLEEAAQQVHRLALRPCAHPLWGKRSY</sequence>
<evidence type="ECO:0000313" key="1">
    <source>
        <dbReference type="EMBL" id="OLA39467.1"/>
    </source>
</evidence>